<evidence type="ECO:0000313" key="6">
    <source>
        <dbReference type="EMBL" id="SFW62967.1"/>
    </source>
</evidence>
<accession>A0A1K1QSS4</accession>
<dbReference type="EMBL" id="FPJA01000014">
    <property type="protein sequence ID" value="SFW62967.1"/>
    <property type="molecule type" value="Genomic_DNA"/>
</dbReference>
<dbReference type="GO" id="GO:0016874">
    <property type="term" value="F:ligase activity"/>
    <property type="evidence" value="ECO:0007669"/>
    <property type="project" value="UniProtKB-KW"/>
</dbReference>
<evidence type="ECO:0000256" key="2">
    <source>
        <dbReference type="ARBA" id="ARBA00022741"/>
    </source>
</evidence>
<evidence type="ECO:0000259" key="5">
    <source>
        <dbReference type="PROSITE" id="PS50975"/>
    </source>
</evidence>
<keyword evidence="2 4" id="KW-0547">Nucleotide-binding</keyword>
<dbReference type="Gene3D" id="3.30.470.20">
    <property type="entry name" value="ATP-grasp fold, B domain"/>
    <property type="match status" value="1"/>
</dbReference>
<proteinExistence type="predicted"/>
<dbReference type="Gene3D" id="3.40.50.20">
    <property type="match status" value="1"/>
</dbReference>
<dbReference type="RefSeq" id="WP_072306976.1">
    <property type="nucleotide sequence ID" value="NZ_FPJA01000014.1"/>
</dbReference>
<evidence type="ECO:0000256" key="4">
    <source>
        <dbReference type="PROSITE-ProRule" id="PRU00409"/>
    </source>
</evidence>
<dbReference type="PROSITE" id="PS50975">
    <property type="entry name" value="ATP_GRASP"/>
    <property type="match status" value="1"/>
</dbReference>
<keyword evidence="7" id="KW-1185">Reference proteome</keyword>
<name>A0A1K1QSS4_SELRU</name>
<dbReference type="SUPFAM" id="SSF56059">
    <property type="entry name" value="Glutathione synthetase ATP-binding domain-like"/>
    <property type="match status" value="1"/>
</dbReference>
<evidence type="ECO:0000256" key="3">
    <source>
        <dbReference type="ARBA" id="ARBA00022840"/>
    </source>
</evidence>
<reference evidence="7" key="1">
    <citation type="submission" date="2016-11" db="EMBL/GenBank/DDBJ databases">
        <authorList>
            <person name="Varghese N."/>
            <person name="Submissions S."/>
        </authorList>
    </citation>
    <scope>NUCLEOTIDE SEQUENCE [LARGE SCALE GENOMIC DNA]</scope>
    <source>
        <strain evidence="7">C3</strain>
    </source>
</reference>
<dbReference type="GO" id="GO:0005524">
    <property type="term" value="F:ATP binding"/>
    <property type="evidence" value="ECO:0007669"/>
    <property type="project" value="UniProtKB-UniRule"/>
</dbReference>
<dbReference type="PANTHER" id="PTHR43585:SF2">
    <property type="entry name" value="ATP-GRASP ENZYME FSQD"/>
    <property type="match status" value="1"/>
</dbReference>
<gene>
    <name evidence="6" type="ORF">SAMN02910323_0122</name>
</gene>
<evidence type="ECO:0000313" key="7">
    <source>
        <dbReference type="Proteomes" id="UP000182958"/>
    </source>
</evidence>
<feature type="domain" description="ATP-grasp" evidence="5">
    <location>
        <begin position="118"/>
        <end position="315"/>
    </location>
</feature>
<dbReference type="PANTHER" id="PTHR43585">
    <property type="entry name" value="FUMIPYRROLE BIOSYNTHESIS PROTEIN C"/>
    <property type="match status" value="1"/>
</dbReference>
<dbReference type="Gene3D" id="3.30.1490.20">
    <property type="entry name" value="ATP-grasp fold, A domain"/>
    <property type="match status" value="1"/>
</dbReference>
<keyword evidence="3 4" id="KW-0067">ATP-binding</keyword>
<protein>
    <submittedName>
        <fullName evidence="6">ATP-grasp domain-containing protein</fullName>
    </submittedName>
</protein>
<dbReference type="InterPro" id="IPR011761">
    <property type="entry name" value="ATP-grasp"/>
</dbReference>
<dbReference type="AlphaFoldDB" id="A0A1K1QSS4"/>
<dbReference type="InterPro" id="IPR003806">
    <property type="entry name" value="ATP-grasp_PylC-type"/>
</dbReference>
<dbReference type="InterPro" id="IPR013815">
    <property type="entry name" value="ATP_grasp_subdomain_1"/>
</dbReference>
<dbReference type="InterPro" id="IPR052032">
    <property type="entry name" value="ATP-dep_AA_Ligase"/>
</dbReference>
<dbReference type="Pfam" id="PF02655">
    <property type="entry name" value="ATP-grasp_3"/>
    <property type="match status" value="1"/>
</dbReference>
<sequence length="414" mass="47147">MNFVFISPHFPKHYWNFCDRLHKNGVNVLGIGDCPYDALDKRLKDSLTEYYFVPDLSDYDQMYRAVAYFAFKHGKIDWIESNNEFWLEQDARLRTDFHVTTGYQYENIASIKNKSAMKEFYAKAGVPTARLHKITDIEAARKFIAVVDYPVIVKPDVGVGACDTFKLENDADLQEFFAKNLPVPYVMEEFITGDICSYDAIIDADSKPLLESMTVWPPSVMDIVLKQLDLSYYTAAHAPAELKGVGRATVKAFGVKSRFVHLEFFRLTKAKAGLGDVGDFVGLEVNMRPAGGYTPDMIDFAHSTDVYQVWADMVTDNYRKLPDSGDHCYCVYASRRDCHQYVHTHGEIMERYGTQLVMCERMPEMMVPQMGNQMYTAKVPSQDAVDEFIHFVLDQAVAEDTAAEATDVKFCLAY</sequence>
<organism evidence="6 7">
    <name type="scientific">Selenomonas ruminantium</name>
    <dbReference type="NCBI Taxonomy" id="971"/>
    <lineage>
        <taxon>Bacteria</taxon>
        <taxon>Bacillati</taxon>
        <taxon>Bacillota</taxon>
        <taxon>Negativicutes</taxon>
        <taxon>Selenomonadales</taxon>
        <taxon>Selenomonadaceae</taxon>
        <taxon>Selenomonas</taxon>
    </lineage>
</organism>
<evidence type="ECO:0000256" key="1">
    <source>
        <dbReference type="ARBA" id="ARBA00022598"/>
    </source>
</evidence>
<dbReference type="Proteomes" id="UP000182958">
    <property type="component" value="Unassembled WGS sequence"/>
</dbReference>
<keyword evidence="1" id="KW-0436">Ligase</keyword>
<dbReference type="GO" id="GO:0046872">
    <property type="term" value="F:metal ion binding"/>
    <property type="evidence" value="ECO:0007669"/>
    <property type="project" value="InterPro"/>
</dbReference>